<accession>X1PK34</accession>
<evidence type="ECO:0000313" key="2">
    <source>
        <dbReference type="EMBL" id="GAI56627.1"/>
    </source>
</evidence>
<dbReference type="AlphaFoldDB" id="X1PK34"/>
<comment type="caution">
    <text evidence="2">The sequence shown here is derived from an EMBL/GenBank/DDBJ whole genome shotgun (WGS) entry which is preliminary data.</text>
</comment>
<protein>
    <recommendedName>
        <fullName evidence="1">PilZ domain-containing protein</fullName>
    </recommendedName>
</protein>
<dbReference type="InterPro" id="IPR009875">
    <property type="entry name" value="PilZ_domain"/>
</dbReference>
<name>X1PK34_9ZZZZ</name>
<reference evidence="2" key="1">
    <citation type="journal article" date="2014" name="Front. Microbiol.">
        <title>High frequency of phylogenetically diverse reductive dehalogenase-homologous genes in deep subseafloor sedimentary metagenomes.</title>
        <authorList>
            <person name="Kawai M."/>
            <person name="Futagami T."/>
            <person name="Toyoda A."/>
            <person name="Takaki Y."/>
            <person name="Nishi S."/>
            <person name="Hori S."/>
            <person name="Arai W."/>
            <person name="Tsubouchi T."/>
            <person name="Morono Y."/>
            <person name="Uchiyama I."/>
            <person name="Ito T."/>
            <person name="Fujiyama A."/>
            <person name="Inagaki F."/>
            <person name="Takami H."/>
        </authorList>
    </citation>
    <scope>NUCLEOTIDE SEQUENCE</scope>
    <source>
        <strain evidence="2">Expedition CK06-06</strain>
    </source>
</reference>
<proteinExistence type="predicted"/>
<gene>
    <name evidence="2" type="ORF">S06H3_53426</name>
</gene>
<dbReference type="Gene3D" id="2.40.10.220">
    <property type="entry name" value="predicted glycosyltransferase like domains"/>
    <property type="match status" value="1"/>
</dbReference>
<evidence type="ECO:0000259" key="1">
    <source>
        <dbReference type="Pfam" id="PF07238"/>
    </source>
</evidence>
<feature type="domain" description="PilZ" evidence="1">
    <location>
        <begin position="8"/>
        <end position="107"/>
    </location>
</feature>
<dbReference type="GO" id="GO:0035438">
    <property type="term" value="F:cyclic-di-GMP binding"/>
    <property type="evidence" value="ECO:0007669"/>
    <property type="project" value="InterPro"/>
</dbReference>
<dbReference type="EMBL" id="BARV01034064">
    <property type="protein sequence ID" value="GAI56627.1"/>
    <property type="molecule type" value="Genomic_DNA"/>
</dbReference>
<dbReference type="SUPFAM" id="SSF141371">
    <property type="entry name" value="PilZ domain-like"/>
    <property type="match status" value="1"/>
</dbReference>
<dbReference type="Pfam" id="PF07238">
    <property type="entry name" value="PilZ"/>
    <property type="match status" value="1"/>
</dbReference>
<organism evidence="2">
    <name type="scientific">marine sediment metagenome</name>
    <dbReference type="NCBI Taxonomy" id="412755"/>
    <lineage>
        <taxon>unclassified sequences</taxon>
        <taxon>metagenomes</taxon>
        <taxon>ecological metagenomes</taxon>
    </lineage>
</organism>
<sequence>MEYEGIEKRACIRFEIPGATVNYKLKKPLFTKESYGEEFCPVLDMSRGGLRFLSQGSCKIGALIDLKLSIPGERVPLVINGRVRWAAPNAGKSYKYQIGIQFNPYGEKKGQNYPGALVKIIALEQKFSPTEKSEFGKSLTDEFETDG</sequence>